<protein>
    <recommendedName>
        <fullName evidence="4">Extracellular membrane protein CFEM domain-containing protein</fullName>
    </recommendedName>
</protein>
<dbReference type="AlphaFoldDB" id="A0A1X7RXZ2"/>
<sequence length="97" mass="10403">MQLKTYLLIAATTMSAAVEARALNVRTQFNVRTQCIIPSTLPTGGGAAQDVCVGAGGRFLGQIYCCIEVHDYADFYKEACLDEGGNPQYASQGPDCY</sequence>
<proteinExistence type="predicted"/>
<feature type="signal peptide" evidence="1">
    <location>
        <begin position="1"/>
        <end position="22"/>
    </location>
</feature>
<evidence type="ECO:0000256" key="1">
    <source>
        <dbReference type="SAM" id="SignalP"/>
    </source>
</evidence>
<evidence type="ECO:0000313" key="2">
    <source>
        <dbReference type="EMBL" id="SMQ52312.1"/>
    </source>
</evidence>
<keyword evidence="3" id="KW-1185">Reference proteome</keyword>
<keyword evidence="1" id="KW-0732">Signal</keyword>
<accession>A0A1X7RXZ2</accession>
<dbReference type="Proteomes" id="UP000215127">
    <property type="component" value="Chromosome 7"/>
</dbReference>
<organism evidence="2 3">
    <name type="scientific">Zymoseptoria tritici (strain ST99CH_3D7)</name>
    <dbReference type="NCBI Taxonomy" id="1276538"/>
    <lineage>
        <taxon>Eukaryota</taxon>
        <taxon>Fungi</taxon>
        <taxon>Dikarya</taxon>
        <taxon>Ascomycota</taxon>
        <taxon>Pezizomycotina</taxon>
        <taxon>Dothideomycetes</taxon>
        <taxon>Dothideomycetidae</taxon>
        <taxon>Mycosphaerellales</taxon>
        <taxon>Mycosphaerellaceae</taxon>
        <taxon>Zymoseptoria</taxon>
    </lineage>
</organism>
<gene>
    <name evidence="2" type="ORF">ZT3D7_G7465</name>
</gene>
<evidence type="ECO:0008006" key="4">
    <source>
        <dbReference type="Google" id="ProtNLM"/>
    </source>
</evidence>
<reference evidence="2 3" key="1">
    <citation type="submission" date="2016-06" db="EMBL/GenBank/DDBJ databases">
        <authorList>
            <person name="Kjaerup R.B."/>
            <person name="Dalgaard T.S."/>
            <person name="Juul-Madsen H.R."/>
        </authorList>
    </citation>
    <scope>NUCLEOTIDE SEQUENCE [LARGE SCALE GENOMIC DNA]</scope>
</reference>
<evidence type="ECO:0000313" key="3">
    <source>
        <dbReference type="Proteomes" id="UP000215127"/>
    </source>
</evidence>
<feature type="chain" id="PRO_5012530416" description="Extracellular membrane protein CFEM domain-containing protein" evidence="1">
    <location>
        <begin position="23"/>
        <end position="97"/>
    </location>
</feature>
<dbReference type="EMBL" id="LT853698">
    <property type="protein sequence ID" value="SMQ52312.1"/>
    <property type="molecule type" value="Genomic_DNA"/>
</dbReference>
<name>A0A1X7RXZ2_ZYMT9</name>